<keyword evidence="6" id="KW-1185">Reference proteome</keyword>
<organism evidence="5 6">
    <name type="scientific">Ramazzottius varieornatus</name>
    <name type="common">Water bear</name>
    <name type="synonym">Tardigrade</name>
    <dbReference type="NCBI Taxonomy" id="947166"/>
    <lineage>
        <taxon>Eukaryota</taxon>
        <taxon>Metazoa</taxon>
        <taxon>Ecdysozoa</taxon>
        <taxon>Tardigrada</taxon>
        <taxon>Eutardigrada</taxon>
        <taxon>Parachela</taxon>
        <taxon>Hypsibioidea</taxon>
        <taxon>Ramazzottiidae</taxon>
        <taxon>Ramazzottius</taxon>
    </lineage>
</organism>
<dbReference type="GO" id="GO:0016998">
    <property type="term" value="P:cell wall macromolecule catabolic process"/>
    <property type="evidence" value="ECO:0007669"/>
    <property type="project" value="InterPro"/>
</dbReference>
<dbReference type="STRING" id="947166.A0A1D1USB6"/>
<name>A0A1D1USB6_RAMVA</name>
<feature type="domain" description="Glycoside hydrolase family 19 catalytic" evidence="4">
    <location>
        <begin position="74"/>
        <end position="175"/>
    </location>
</feature>
<keyword evidence="1" id="KW-0611">Plant defense</keyword>
<keyword evidence="3" id="KW-0732">Signal</keyword>
<dbReference type="GO" id="GO:0004568">
    <property type="term" value="F:chitinase activity"/>
    <property type="evidence" value="ECO:0007669"/>
    <property type="project" value="InterPro"/>
</dbReference>
<dbReference type="PANTHER" id="PTHR22595">
    <property type="entry name" value="CHITINASE-RELATED"/>
    <property type="match status" value="1"/>
</dbReference>
<sequence>MVNISGKLFAHMHATFTWAISSTLFSSLQLSGVTLAFITPAEFQQAVTSNGNRIPTNEQYHNLVSKAGPVGHISNKRELAMFLANILHESAGLTTKEEWGPPPAGTYHYPKLDRPGKLYHGRGYIQLTWSYNYKAASLALYNDLRLLDYPEQVASHETVAWDTAFWFWSANVHNQKGVKEGHFGATVRAINGEQECGPQGRHSAKARERFDKYIRVLRAFELHEKPIETGCYN</sequence>
<dbReference type="InterPro" id="IPR023346">
    <property type="entry name" value="Lysozyme-like_dom_sf"/>
</dbReference>
<dbReference type="Proteomes" id="UP000186922">
    <property type="component" value="Unassembled WGS sequence"/>
</dbReference>
<dbReference type="Pfam" id="PF00182">
    <property type="entry name" value="Glyco_hydro_19"/>
    <property type="match status" value="1"/>
</dbReference>
<dbReference type="GO" id="GO:0006032">
    <property type="term" value="P:chitin catabolic process"/>
    <property type="evidence" value="ECO:0007669"/>
    <property type="project" value="InterPro"/>
</dbReference>
<evidence type="ECO:0000256" key="2">
    <source>
        <dbReference type="ARBA" id="ARBA00023157"/>
    </source>
</evidence>
<evidence type="ECO:0000256" key="1">
    <source>
        <dbReference type="ARBA" id="ARBA00022821"/>
    </source>
</evidence>
<proteinExistence type="predicted"/>
<dbReference type="AlphaFoldDB" id="A0A1D1USB6"/>
<dbReference type="SUPFAM" id="SSF53955">
    <property type="entry name" value="Lysozyme-like"/>
    <property type="match status" value="1"/>
</dbReference>
<evidence type="ECO:0000313" key="6">
    <source>
        <dbReference type="Proteomes" id="UP000186922"/>
    </source>
</evidence>
<dbReference type="Gene3D" id="3.30.20.10">
    <property type="entry name" value="Endochitinase, domain 2"/>
    <property type="match status" value="1"/>
</dbReference>
<protein>
    <recommendedName>
        <fullName evidence="4">Glycoside hydrolase family 19 catalytic domain-containing protein</fullName>
    </recommendedName>
</protein>
<reference evidence="5 6" key="1">
    <citation type="journal article" date="2016" name="Nat. Commun.">
        <title>Extremotolerant tardigrade genome and improved radiotolerance of human cultured cells by tardigrade-unique protein.</title>
        <authorList>
            <person name="Hashimoto T."/>
            <person name="Horikawa D.D."/>
            <person name="Saito Y."/>
            <person name="Kuwahara H."/>
            <person name="Kozuka-Hata H."/>
            <person name="Shin-I T."/>
            <person name="Minakuchi Y."/>
            <person name="Ohishi K."/>
            <person name="Motoyama A."/>
            <person name="Aizu T."/>
            <person name="Enomoto A."/>
            <person name="Kondo K."/>
            <person name="Tanaka S."/>
            <person name="Hara Y."/>
            <person name="Koshikawa S."/>
            <person name="Sagara H."/>
            <person name="Miura T."/>
            <person name="Yokobori S."/>
            <person name="Miyagawa K."/>
            <person name="Suzuki Y."/>
            <person name="Kubo T."/>
            <person name="Oyama M."/>
            <person name="Kohara Y."/>
            <person name="Fujiyama A."/>
            <person name="Arakawa K."/>
            <person name="Katayama T."/>
            <person name="Toyoda A."/>
            <person name="Kunieda T."/>
        </authorList>
    </citation>
    <scope>NUCLEOTIDE SEQUENCE [LARGE SCALE GENOMIC DNA]</scope>
    <source>
        <strain evidence="5 6">YOKOZUNA-1</strain>
    </source>
</reference>
<dbReference type="EMBL" id="BDGG01000002">
    <property type="protein sequence ID" value="GAU92351.1"/>
    <property type="molecule type" value="Genomic_DNA"/>
</dbReference>
<dbReference type="CDD" id="cd00325">
    <property type="entry name" value="chitinase_GH19"/>
    <property type="match status" value="1"/>
</dbReference>
<gene>
    <name evidence="5" type="primary">RvY_04444-1</name>
    <name evidence="5" type="synonym">RvY_04444.1</name>
    <name evidence="5" type="ORF">RvY_04444</name>
</gene>
<evidence type="ECO:0000313" key="5">
    <source>
        <dbReference type="EMBL" id="GAU92351.1"/>
    </source>
</evidence>
<dbReference type="PANTHER" id="PTHR22595:SF79">
    <property type="entry name" value="CHITINASE 12"/>
    <property type="match status" value="1"/>
</dbReference>
<comment type="caution">
    <text evidence="5">The sequence shown here is derived from an EMBL/GenBank/DDBJ whole genome shotgun (WGS) entry which is preliminary data.</text>
</comment>
<dbReference type="Gene3D" id="1.10.530.10">
    <property type="match status" value="1"/>
</dbReference>
<feature type="signal peptide" evidence="3">
    <location>
        <begin position="1"/>
        <end position="36"/>
    </location>
</feature>
<evidence type="ECO:0000259" key="4">
    <source>
        <dbReference type="Pfam" id="PF00182"/>
    </source>
</evidence>
<keyword evidence="2" id="KW-1015">Disulfide bond</keyword>
<dbReference type="GO" id="GO:0006952">
    <property type="term" value="P:defense response"/>
    <property type="evidence" value="ECO:0007669"/>
    <property type="project" value="UniProtKB-KW"/>
</dbReference>
<accession>A0A1D1USB6</accession>
<evidence type="ECO:0000256" key="3">
    <source>
        <dbReference type="SAM" id="SignalP"/>
    </source>
</evidence>
<dbReference type="InterPro" id="IPR000726">
    <property type="entry name" value="Glyco_hydro_19_cat"/>
</dbReference>
<dbReference type="OrthoDB" id="5985073at2759"/>
<feature type="chain" id="PRO_5008897559" description="Glycoside hydrolase family 19 catalytic domain-containing protein" evidence="3">
    <location>
        <begin position="37"/>
        <end position="233"/>
    </location>
</feature>